<accession>A0A0C1MJJ9</accession>
<dbReference type="SUPFAM" id="SSF51735">
    <property type="entry name" value="NAD(P)-binding Rossmann-fold domains"/>
    <property type="match status" value="1"/>
</dbReference>
<dbReference type="Gene3D" id="3.90.25.10">
    <property type="entry name" value="UDP-galactose 4-epimerase, domain 1"/>
    <property type="match status" value="1"/>
</dbReference>
<protein>
    <submittedName>
        <fullName evidence="2">NmrA family protein</fullName>
    </submittedName>
</protein>
<evidence type="ECO:0000313" key="3">
    <source>
        <dbReference type="Proteomes" id="UP000031327"/>
    </source>
</evidence>
<proteinExistence type="predicted"/>
<dbReference type="CDD" id="cd05269">
    <property type="entry name" value="TMR_SDR_a"/>
    <property type="match status" value="1"/>
</dbReference>
<dbReference type="AlphaFoldDB" id="A0A0C1MJJ9"/>
<dbReference type="Pfam" id="PF05368">
    <property type="entry name" value="NmrA"/>
    <property type="match status" value="1"/>
</dbReference>
<organism evidence="2 3">
    <name type="scientific">Pseudoalteromonas luteoviolacea</name>
    <dbReference type="NCBI Taxonomy" id="43657"/>
    <lineage>
        <taxon>Bacteria</taxon>
        <taxon>Pseudomonadati</taxon>
        <taxon>Pseudomonadota</taxon>
        <taxon>Gammaproteobacteria</taxon>
        <taxon>Alteromonadales</taxon>
        <taxon>Pseudoalteromonadaceae</taxon>
        <taxon>Pseudoalteromonas</taxon>
    </lineage>
</organism>
<feature type="domain" description="NmrA-like" evidence="1">
    <location>
        <begin position="4"/>
        <end position="283"/>
    </location>
</feature>
<comment type="caution">
    <text evidence="2">The sequence shown here is derived from an EMBL/GenBank/DDBJ whole genome shotgun (WGS) entry which is preliminary data.</text>
</comment>
<dbReference type="PANTHER" id="PTHR43162:SF1">
    <property type="entry name" value="PRESTALK A DIFFERENTIATION PROTEIN A"/>
    <property type="match status" value="1"/>
</dbReference>
<dbReference type="Proteomes" id="UP000031327">
    <property type="component" value="Unassembled WGS sequence"/>
</dbReference>
<dbReference type="InterPro" id="IPR036291">
    <property type="entry name" value="NAD(P)-bd_dom_sf"/>
</dbReference>
<dbReference type="EMBL" id="JWIC01000005">
    <property type="protein sequence ID" value="KID57159.1"/>
    <property type="molecule type" value="Genomic_DNA"/>
</dbReference>
<evidence type="ECO:0000259" key="1">
    <source>
        <dbReference type="Pfam" id="PF05368"/>
    </source>
</evidence>
<name>A0A0C1MJJ9_9GAMM</name>
<reference evidence="2 3" key="1">
    <citation type="submission" date="2014-12" db="EMBL/GenBank/DDBJ databases">
        <title>Draft Genome Sequence of Pseudoalteromonas luteoviolacea HI1.</title>
        <authorList>
            <person name="Asahina A.Y."/>
            <person name="Hadfield M.G."/>
        </authorList>
    </citation>
    <scope>NUCLEOTIDE SEQUENCE [LARGE SCALE GENOMIC DNA]</scope>
    <source>
        <strain evidence="2 3">HI1</strain>
    </source>
</reference>
<dbReference type="PANTHER" id="PTHR43162">
    <property type="match status" value="1"/>
</dbReference>
<dbReference type="OrthoDB" id="5510591at2"/>
<dbReference type="Gene3D" id="3.40.50.720">
    <property type="entry name" value="NAD(P)-binding Rossmann-like Domain"/>
    <property type="match status" value="1"/>
</dbReference>
<gene>
    <name evidence="2" type="ORF">JF50_07920</name>
</gene>
<dbReference type="InterPro" id="IPR008030">
    <property type="entry name" value="NmrA-like"/>
</dbReference>
<dbReference type="InterPro" id="IPR051604">
    <property type="entry name" value="Ergot_Alk_Oxidoreductase"/>
</dbReference>
<sequence>MIMSNILIIGAAGLNGIATIKALFAKTNLQDTIIAGVRSEEKAQALKSQFPNLKTRIMDIEQPDTLTASMHGIDKVFYITGNVLEREQHAKLVIDAAIAETSVKDFIFYSVFGAEYEAILFGRQFRFGEKYLENSGLNWTHLRAIFFQDNLLGWADGIKQGTLYLGTGTGKFAPLLVSDIGEIAANVLTSNAHQNKAYDITGPELLSGEEIAHTFSTILDKNVTHISPDNETTLAFLLDAGWPQWQAEGLVELFNLFADNQAAVVSPDGEALLGRKLTTLKEFVAENRAAFI</sequence>
<evidence type="ECO:0000313" key="2">
    <source>
        <dbReference type="EMBL" id="KID57159.1"/>
    </source>
</evidence>